<reference evidence="7" key="1">
    <citation type="submission" date="2019-02" db="EMBL/GenBank/DDBJ databases">
        <title>FDA dAtabase for Regulatory Grade micrObial Sequences (FDA-ARGOS): Supporting development and validation of Infectious Disease Dx tests.</title>
        <authorList>
            <person name="Duncan R."/>
            <person name="Fisher C."/>
            <person name="Tallon L."/>
            <person name="Sadzewicz L."/>
            <person name="Sengamalay N."/>
            <person name="Ott S."/>
            <person name="Godinez A."/>
            <person name="Nagaraj S."/>
            <person name="Vavikolanu K."/>
            <person name="Vyas G."/>
            <person name="Nadendla S."/>
            <person name="Aluvathingal J."/>
            <person name="Sichtig H."/>
        </authorList>
    </citation>
    <scope>NUCLEOTIDE SEQUENCE [LARGE SCALE GENOMIC DNA]</scope>
    <source>
        <strain evidence="7">FDAARGOS_360</strain>
    </source>
</reference>
<sequence length="464" mass="49521">MTSLQNLFVAKLPRNLTDADLEQIFVQYNPTSAKVMLDATTGKSKGFGFVLFASEDAGRTAYEKLNKTHVTLHGHNFNLCIFPSKHDGKVAMEESNALYVRNIPLKLSQAEVEQFLRGFGPLTYCAMREDNFGGSVWVVYAEFDSVESAKRALMSLHGNRTYFNTSVAILAKYADSEETKRERRRRREQQQAEQQHLDTIHNFGRTGSTLANSYSASDMHMEGTSASLHPPTFASISHHFAPGRHGGGGPPPGMGQPAAPPASSMLAPSTLQPTQAVSGQPQQSPTPSSGSFLNVTFNPTSANNFGNSFTHYGGLDQTPSRSSPGTPLNFSFGPEMENSGALANGLGTGSNGMLDASGHAPMTPVRRSSNLSTSGSYRHNPYAPVTPVSSTHNSTGPSTPLVSSIAYPTAPLVNMHFGASHHLHSSPVALHPPGPGIGVANNHFASRGNNAYLAAPASLNDLSQ</sequence>
<evidence type="ECO:0000313" key="7">
    <source>
        <dbReference type="Proteomes" id="UP000318821"/>
    </source>
</evidence>
<keyword evidence="2 3" id="KW-0694">RNA-binding</keyword>
<gene>
    <name evidence="6" type="ORF">CGC20_6695</name>
</gene>
<evidence type="ECO:0000256" key="3">
    <source>
        <dbReference type="PROSITE-ProRule" id="PRU00176"/>
    </source>
</evidence>
<feature type="compositionally biased region" description="Low complexity" evidence="4">
    <location>
        <begin position="278"/>
        <end position="291"/>
    </location>
</feature>
<evidence type="ECO:0000256" key="1">
    <source>
        <dbReference type="ARBA" id="ARBA00022737"/>
    </source>
</evidence>
<comment type="caution">
    <text evidence="6">The sequence shown here is derived from an EMBL/GenBank/DDBJ whole genome shotgun (WGS) entry which is preliminary data.</text>
</comment>
<evidence type="ECO:0000259" key="5">
    <source>
        <dbReference type="PROSITE" id="PS50102"/>
    </source>
</evidence>
<dbReference type="VEuPathDB" id="TriTrypDB:LdCL_300027400"/>
<dbReference type="Proteomes" id="UP000318821">
    <property type="component" value="Unassembled WGS sequence"/>
</dbReference>
<dbReference type="InterPro" id="IPR012677">
    <property type="entry name" value="Nucleotide-bd_a/b_plait_sf"/>
</dbReference>
<keyword evidence="1" id="KW-0677">Repeat</keyword>
<organism evidence="6 7">
    <name type="scientific">Leishmania donovani</name>
    <dbReference type="NCBI Taxonomy" id="5661"/>
    <lineage>
        <taxon>Eukaryota</taxon>
        <taxon>Discoba</taxon>
        <taxon>Euglenozoa</taxon>
        <taxon>Kinetoplastea</taxon>
        <taxon>Metakinetoplastina</taxon>
        <taxon>Trypanosomatida</taxon>
        <taxon>Trypanosomatidae</taxon>
        <taxon>Leishmaniinae</taxon>
        <taxon>Leishmania</taxon>
    </lineage>
</organism>
<feature type="compositionally biased region" description="Pro residues" evidence="4">
    <location>
        <begin position="249"/>
        <end position="260"/>
    </location>
</feature>
<dbReference type="FunFam" id="3.30.70.330:FF:001110">
    <property type="entry name" value="RNA-binding protein, putative"/>
    <property type="match status" value="1"/>
</dbReference>
<dbReference type="VEuPathDB" id="TriTrypDB:LDHU3_30.2960"/>
<feature type="domain" description="RRM" evidence="5">
    <location>
        <begin position="5"/>
        <end position="97"/>
    </location>
</feature>
<feature type="domain" description="RRM" evidence="5">
    <location>
        <begin position="96"/>
        <end position="176"/>
    </location>
</feature>
<dbReference type="FunFam" id="3.30.70.330:FF:001043">
    <property type="entry name" value="RNA-binding protein, putative"/>
    <property type="match status" value="1"/>
</dbReference>
<dbReference type="SUPFAM" id="SSF54928">
    <property type="entry name" value="RNA-binding domain, RBD"/>
    <property type="match status" value="1"/>
</dbReference>
<accession>A0A504X6Q9</accession>
<dbReference type="GO" id="GO:0003723">
    <property type="term" value="F:RNA binding"/>
    <property type="evidence" value="ECO:0007669"/>
    <property type="project" value="UniProtKB-UniRule"/>
</dbReference>
<dbReference type="EMBL" id="RHLD01000008">
    <property type="protein sequence ID" value="TPP43305.1"/>
    <property type="molecule type" value="Genomic_DNA"/>
</dbReference>
<dbReference type="SMART" id="SM00360">
    <property type="entry name" value="RRM"/>
    <property type="match status" value="2"/>
</dbReference>
<name>A0A504X6Q9_LEIDO</name>
<dbReference type="PANTHER" id="PTHR24012">
    <property type="entry name" value="RNA BINDING PROTEIN"/>
    <property type="match status" value="1"/>
</dbReference>
<evidence type="ECO:0000313" key="6">
    <source>
        <dbReference type="EMBL" id="TPP43305.1"/>
    </source>
</evidence>
<evidence type="ECO:0000256" key="4">
    <source>
        <dbReference type="SAM" id="MobiDB-lite"/>
    </source>
</evidence>
<dbReference type="VEuPathDB" id="TriTrypDB:LdBPK_302190.1"/>
<feature type="region of interest" description="Disordered" evidence="4">
    <location>
        <begin position="232"/>
        <end position="297"/>
    </location>
</feature>
<proteinExistence type="predicted"/>
<feature type="region of interest" description="Disordered" evidence="4">
    <location>
        <begin position="175"/>
        <end position="196"/>
    </location>
</feature>
<dbReference type="AlphaFoldDB" id="A0A504X6Q9"/>
<dbReference type="InterPro" id="IPR000504">
    <property type="entry name" value="RRM_dom"/>
</dbReference>
<protein>
    <submittedName>
        <fullName evidence="6">RNA recognition motif family protein</fullName>
    </submittedName>
</protein>
<dbReference type="Pfam" id="PF00076">
    <property type="entry name" value="RRM_1"/>
    <property type="match status" value="2"/>
</dbReference>
<dbReference type="InterPro" id="IPR035979">
    <property type="entry name" value="RBD_domain_sf"/>
</dbReference>
<dbReference type="Gene3D" id="3.30.70.330">
    <property type="match status" value="2"/>
</dbReference>
<dbReference type="PROSITE" id="PS50102">
    <property type="entry name" value="RRM"/>
    <property type="match status" value="2"/>
</dbReference>
<evidence type="ECO:0000256" key="2">
    <source>
        <dbReference type="ARBA" id="ARBA00022884"/>
    </source>
</evidence>
<dbReference type="CDD" id="cd00590">
    <property type="entry name" value="RRM_SF"/>
    <property type="match status" value="1"/>
</dbReference>